<dbReference type="EMBL" id="NVUL01000060">
    <property type="protein sequence ID" value="PCI76232.1"/>
    <property type="molecule type" value="Genomic_DNA"/>
</dbReference>
<evidence type="ECO:0000313" key="3">
    <source>
        <dbReference type="EMBL" id="PCI76232.1"/>
    </source>
</evidence>
<protein>
    <recommendedName>
        <fullName evidence="2">SMP-30/Gluconolactonase/LRE-like region domain-containing protein</fullName>
    </recommendedName>
</protein>
<evidence type="ECO:0000256" key="1">
    <source>
        <dbReference type="ARBA" id="ARBA00008853"/>
    </source>
</evidence>
<dbReference type="SUPFAM" id="SSF63829">
    <property type="entry name" value="Calcium-dependent phosphotriesterase"/>
    <property type="match status" value="1"/>
</dbReference>
<sequence>MEIRKIGEFSLTWGESLLWDEIKERLYFVDCSTNKLHWLENGELPLYTVALPSMPTGIGLSDDDRLVIALDEGLFLFNPNRESLELLSNYPPQIGKRANDLVIDSRGNIVTGSLKEQGKGSYWWFSSKAGWKELDSGISNTNGPVTFSTQKGNTLVIADTPAKKLYAYDYNPIEGIASARRVYADTAEIAGSPDGACLTEDGEVLSCILGPGLIAHYTDEGLFDTYEAGSEQPSDITFGGRNLERLFVTSIKVEFGHGKPMSNLAGSLVEIKNTGLIGVKENKFRTGT</sequence>
<name>A0A2A4X0K1_9GAMM</name>
<dbReference type="Proteomes" id="UP000218767">
    <property type="component" value="Unassembled WGS sequence"/>
</dbReference>
<evidence type="ECO:0000313" key="4">
    <source>
        <dbReference type="Proteomes" id="UP000218767"/>
    </source>
</evidence>
<dbReference type="GO" id="GO:0004341">
    <property type="term" value="F:gluconolactonase activity"/>
    <property type="evidence" value="ECO:0007669"/>
    <property type="project" value="TreeGrafter"/>
</dbReference>
<proteinExistence type="inferred from homology"/>
<dbReference type="InterPro" id="IPR011042">
    <property type="entry name" value="6-blade_b-propeller_TolB-like"/>
</dbReference>
<comment type="caution">
    <text evidence="3">The sequence shown here is derived from an EMBL/GenBank/DDBJ whole genome shotgun (WGS) entry which is preliminary data.</text>
</comment>
<organism evidence="3 4">
    <name type="scientific">SAR86 cluster bacterium</name>
    <dbReference type="NCBI Taxonomy" id="2030880"/>
    <lineage>
        <taxon>Bacteria</taxon>
        <taxon>Pseudomonadati</taxon>
        <taxon>Pseudomonadota</taxon>
        <taxon>Gammaproteobacteria</taxon>
        <taxon>SAR86 cluster</taxon>
    </lineage>
</organism>
<dbReference type="GO" id="GO:0019853">
    <property type="term" value="P:L-ascorbic acid biosynthetic process"/>
    <property type="evidence" value="ECO:0007669"/>
    <property type="project" value="TreeGrafter"/>
</dbReference>
<dbReference type="InterPro" id="IPR013658">
    <property type="entry name" value="SGL"/>
</dbReference>
<feature type="domain" description="SMP-30/Gluconolactonase/LRE-like region" evidence="2">
    <location>
        <begin position="13"/>
        <end position="251"/>
    </location>
</feature>
<reference evidence="4" key="1">
    <citation type="submission" date="2017-08" db="EMBL/GenBank/DDBJ databases">
        <title>A dynamic microbial community with high functional redundancy inhabits the cold, oxic subseafloor aquifer.</title>
        <authorList>
            <person name="Tully B.J."/>
            <person name="Wheat C.G."/>
            <person name="Glazer B.T."/>
            <person name="Huber J.A."/>
        </authorList>
    </citation>
    <scope>NUCLEOTIDE SEQUENCE [LARGE SCALE GENOMIC DNA]</scope>
</reference>
<dbReference type="Gene3D" id="2.120.10.30">
    <property type="entry name" value="TolB, C-terminal domain"/>
    <property type="match status" value="1"/>
</dbReference>
<dbReference type="AlphaFoldDB" id="A0A2A4X0K1"/>
<dbReference type="PANTHER" id="PTHR10907:SF47">
    <property type="entry name" value="REGUCALCIN"/>
    <property type="match status" value="1"/>
</dbReference>
<evidence type="ECO:0000259" key="2">
    <source>
        <dbReference type="Pfam" id="PF08450"/>
    </source>
</evidence>
<gene>
    <name evidence="3" type="ORF">COB20_11085</name>
</gene>
<accession>A0A2A4X0K1</accession>
<dbReference type="PANTHER" id="PTHR10907">
    <property type="entry name" value="REGUCALCIN"/>
    <property type="match status" value="1"/>
</dbReference>
<dbReference type="GO" id="GO:0005509">
    <property type="term" value="F:calcium ion binding"/>
    <property type="evidence" value="ECO:0007669"/>
    <property type="project" value="TreeGrafter"/>
</dbReference>
<comment type="similarity">
    <text evidence="1">Belongs to the SMP-30/CGR1 family.</text>
</comment>
<dbReference type="Pfam" id="PF08450">
    <property type="entry name" value="SGL"/>
    <property type="match status" value="1"/>
</dbReference>